<evidence type="ECO:0000256" key="6">
    <source>
        <dbReference type="ARBA" id="ARBA00023136"/>
    </source>
</evidence>
<dbReference type="AlphaFoldDB" id="A0A556PP66"/>
<feature type="transmembrane region" description="Helical" evidence="7">
    <location>
        <begin position="179"/>
        <end position="210"/>
    </location>
</feature>
<proteinExistence type="inferred from homology"/>
<evidence type="ECO:0000256" key="4">
    <source>
        <dbReference type="ARBA" id="ARBA00022692"/>
    </source>
</evidence>
<evidence type="ECO:0000259" key="8">
    <source>
        <dbReference type="Pfam" id="PF01478"/>
    </source>
</evidence>
<dbReference type="GO" id="GO:0004190">
    <property type="term" value="F:aspartic-type endopeptidase activity"/>
    <property type="evidence" value="ECO:0007669"/>
    <property type="project" value="InterPro"/>
</dbReference>
<feature type="transmembrane region" description="Helical" evidence="7">
    <location>
        <begin position="127"/>
        <end position="144"/>
    </location>
</feature>
<name>A0A556PP66_9BACI</name>
<reference evidence="10 11" key="1">
    <citation type="submission" date="2019-07" db="EMBL/GenBank/DDBJ databases">
        <title>Allobacillus sp. nov. SKP isolated from shrimp paste of Euphausiacea.</title>
        <authorList>
            <person name="Kanchanasin P."/>
            <person name="Tanasupawat S."/>
            <person name="Shi W."/>
            <person name="Wu L."/>
            <person name="Ma J."/>
        </authorList>
    </citation>
    <scope>NUCLEOTIDE SEQUENCE [LARGE SCALE GENOMIC DNA]</scope>
    <source>
        <strain evidence="10 11">SKP4-8</strain>
    </source>
</reference>
<keyword evidence="5 7" id="KW-1133">Transmembrane helix</keyword>
<feature type="transmembrane region" description="Helical" evidence="7">
    <location>
        <begin position="98"/>
        <end position="115"/>
    </location>
</feature>
<feature type="transmembrane region" description="Helical" evidence="7">
    <location>
        <begin position="74"/>
        <end position="92"/>
    </location>
</feature>
<evidence type="ECO:0000256" key="1">
    <source>
        <dbReference type="ARBA" id="ARBA00004651"/>
    </source>
</evidence>
<evidence type="ECO:0000313" key="10">
    <source>
        <dbReference type="EMBL" id="TSJ66186.1"/>
    </source>
</evidence>
<dbReference type="InterPro" id="IPR010627">
    <property type="entry name" value="Prepilin_pept_A24_N"/>
</dbReference>
<dbReference type="PANTHER" id="PTHR30487">
    <property type="entry name" value="TYPE 4 PREPILIN-LIKE PROTEINS LEADER PEPTIDE-PROCESSING ENZYME"/>
    <property type="match status" value="1"/>
</dbReference>
<dbReference type="GO" id="GO:0006465">
    <property type="term" value="P:signal peptide processing"/>
    <property type="evidence" value="ECO:0007669"/>
    <property type="project" value="TreeGrafter"/>
</dbReference>
<evidence type="ECO:0000256" key="5">
    <source>
        <dbReference type="ARBA" id="ARBA00022989"/>
    </source>
</evidence>
<evidence type="ECO:0000259" key="9">
    <source>
        <dbReference type="Pfam" id="PF06750"/>
    </source>
</evidence>
<evidence type="ECO:0000313" key="11">
    <source>
        <dbReference type="Proteomes" id="UP000316425"/>
    </source>
</evidence>
<dbReference type="Gene3D" id="1.20.120.1220">
    <property type="match status" value="1"/>
</dbReference>
<feature type="transmembrane region" description="Helical" evidence="7">
    <location>
        <begin position="150"/>
        <end position="167"/>
    </location>
</feature>
<gene>
    <name evidence="10" type="ORF">FPQ13_04755</name>
</gene>
<dbReference type="InterPro" id="IPR000045">
    <property type="entry name" value="Prepilin_IV_endopep_pep"/>
</dbReference>
<evidence type="ECO:0000256" key="2">
    <source>
        <dbReference type="ARBA" id="ARBA00005801"/>
    </source>
</evidence>
<evidence type="ECO:0000256" key="3">
    <source>
        <dbReference type="ARBA" id="ARBA00022475"/>
    </source>
</evidence>
<dbReference type="Proteomes" id="UP000316425">
    <property type="component" value="Unassembled WGS sequence"/>
</dbReference>
<comment type="caution">
    <text evidence="10">The sequence shown here is derived from an EMBL/GenBank/DDBJ whole genome shotgun (WGS) entry which is preliminary data.</text>
</comment>
<dbReference type="PANTHER" id="PTHR30487:SF0">
    <property type="entry name" value="PREPILIN LEADER PEPTIDASE_N-METHYLTRANSFERASE-RELATED"/>
    <property type="match status" value="1"/>
</dbReference>
<feature type="domain" description="Prepilin peptidase A24 N-terminal" evidence="9">
    <location>
        <begin position="11"/>
        <end position="93"/>
    </location>
</feature>
<feature type="transmembrane region" description="Helical" evidence="7">
    <location>
        <begin position="222"/>
        <end position="239"/>
    </location>
</feature>
<keyword evidence="11" id="KW-1185">Reference proteome</keyword>
<feature type="domain" description="Prepilin type IV endopeptidase peptidase" evidence="8">
    <location>
        <begin position="105"/>
        <end position="208"/>
    </location>
</feature>
<dbReference type="InterPro" id="IPR050882">
    <property type="entry name" value="Prepilin_peptidase/N-MTase"/>
</dbReference>
<comment type="similarity">
    <text evidence="2">Belongs to the peptidase A24 family.</text>
</comment>
<evidence type="ECO:0000256" key="7">
    <source>
        <dbReference type="SAM" id="Phobius"/>
    </source>
</evidence>
<keyword evidence="6 7" id="KW-0472">Membrane</keyword>
<dbReference type="Pfam" id="PF01478">
    <property type="entry name" value="Peptidase_A24"/>
    <property type="match status" value="1"/>
</dbReference>
<organism evidence="10 11">
    <name type="scientific">Allobacillus salarius</name>
    <dbReference type="NCBI Taxonomy" id="1955272"/>
    <lineage>
        <taxon>Bacteria</taxon>
        <taxon>Bacillati</taxon>
        <taxon>Bacillota</taxon>
        <taxon>Bacilli</taxon>
        <taxon>Bacillales</taxon>
        <taxon>Bacillaceae</taxon>
        <taxon>Allobacillus</taxon>
    </lineage>
</organism>
<keyword evidence="3" id="KW-1003">Cell membrane</keyword>
<comment type="subcellular location">
    <subcellularLocation>
        <location evidence="1">Cell membrane</location>
        <topology evidence="1">Multi-pass membrane protein</topology>
    </subcellularLocation>
</comment>
<dbReference type="Pfam" id="PF06750">
    <property type="entry name" value="A24_N_bact"/>
    <property type="match status" value="1"/>
</dbReference>
<dbReference type="GO" id="GO:0005886">
    <property type="term" value="C:plasma membrane"/>
    <property type="evidence" value="ECO:0007669"/>
    <property type="project" value="UniProtKB-SubCell"/>
</dbReference>
<dbReference type="EMBL" id="VMHE01000005">
    <property type="protein sequence ID" value="TSJ66186.1"/>
    <property type="molecule type" value="Genomic_DNA"/>
</dbReference>
<protein>
    <submittedName>
        <fullName evidence="10">Prepilin peptidase</fullName>
    </submittedName>
</protein>
<dbReference type="OrthoDB" id="9789291at2"/>
<keyword evidence="4 7" id="KW-0812">Transmembrane</keyword>
<accession>A0A556PP66</accession>
<feature type="transmembrane region" description="Helical" evidence="7">
    <location>
        <begin position="6"/>
        <end position="23"/>
    </location>
</feature>
<dbReference type="RefSeq" id="WP_144088185.1">
    <property type="nucleotide sequence ID" value="NZ_VMHE01000005.1"/>
</dbReference>
<sequence length="252" mass="27959">MIIGIYLYIAVLGLILGSFYNVVGLRIPNRESIVHPPSHCPNCQHRLTPLELIPVFSYIALGGKCRNCQSKISSIYPFFEALTAALFLFAFYHIGFDWNLLIAWSLISLLIIISISDIHTQLIPDRILIFFFLLIGLLRVFVPTEPWYDAYLGAVVGFSILLILAVISRGGMGGGDIKLYAVIGLALGMQNTILSLLLAAFLGTIVGLMLMPFGKIKRGVPFAFGPFIAVGALLAYFYGDSMIEWYITTFFY</sequence>